<keyword evidence="2" id="KW-1185">Reference proteome</keyword>
<reference evidence="1" key="1">
    <citation type="submission" date="2020-10" db="EMBL/GenBank/DDBJ databases">
        <title>Genomic Encyclopedia of Type Strains, Phase IV (KMG-IV): sequencing the most valuable type-strain genomes for metagenomic binning, comparative biology and taxonomic classification.</title>
        <authorList>
            <person name="Goeker M."/>
        </authorList>
    </citation>
    <scope>NUCLEOTIDE SEQUENCE</scope>
    <source>
        <strain evidence="1">DSM 13886</strain>
    </source>
</reference>
<gene>
    <name evidence="1" type="ORF">H4683_003837</name>
</gene>
<organism evidence="1 2">
    <name type="scientific">Sporosarcina limicola</name>
    <dbReference type="NCBI Taxonomy" id="34101"/>
    <lineage>
        <taxon>Bacteria</taxon>
        <taxon>Bacillati</taxon>
        <taxon>Bacillota</taxon>
        <taxon>Bacilli</taxon>
        <taxon>Bacillales</taxon>
        <taxon>Caryophanaceae</taxon>
        <taxon>Sporosarcina</taxon>
    </lineage>
</organism>
<evidence type="ECO:0000313" key="1">
    <source>
        <dbReference type="EMBL" id="MBE1556711.1"/>
    </source>
</evidence>
<comment type="caution">
    <text evidence="1">The sequence shown here is derived from an EMBL/GenBank/DDBJ whole genome shotgun (WGS) entry which is preliminary data.</text>
</comment>
<name>A0A927R4X8_9BACL</name>
<proteinExistence type="predicted"/>
<dbReference type="EMBL" id="JADBEL010000034">
    <property type="protein sequence ID" value="MBE1556711.1"/>
    <property type="molecule type" value="Genomic_DNA"/>
</dbReference>
<dbReference type="Proteomes" id="UP000658225">
    <property type="component" value="Unassembled WGS sequence"/>
</dbReference>
<sequence>MEESRKRVVLLIVEGNSEESLLYNRLRQLFEQHEIRLEINRVTYFMT</sequence>
<protein>
    <submittedName>
        <fullName evidence="1">Uncharacterized protein</fullName>
    </submittedName>
</protein>
<accession>A0A927R4X8</accession>
<evidence type="ECO:0000313" key="2">
    <source>
        <dbReference type="Proteomes" id="UP000658225"/>
    </source>
</evidence>
<dbReference type="AlphaFoldDB" id="A0A927R4X8"/>